<protein>
    <submittedName>
        <fullName evidence="1">Uncharacterized protein</fullName>
    </submittedName>
</protein>
<evidence type="ECO:0000313" key="2">
    <source>
        <dbReference type="Proteomes" id="UP000008811"/>
    </source>
</evidence>
<dbReference type="EMBL" id="CP001099">
    <property type="protein sequence ID" value="ACF11304.1"/>
    <property type="molecule type" value="Genomic_DNA"/>
</dbReference>
<dbReference type="STRING" id="517417.Cpar_0891"/>
<dbReference type="RefSeq" id="WP_012502137.1">
    <property type="nucleotide sequence ID" value="NC_011027.1"/>
</dbReference>
<reference evidence="1" key="1">
    <citation type="submission" date="2008-06" db="EMBL/GenBank/DDBJ databases">
        <title>Complete sequence of Chlorobaculum parvum NCIB 8327.</title>
        <authorList>
            <consortium name="US DOE Joint Genome Institute"/>
            <person name="Lucas S."/>
            <person name="Copeland A."/>
            <person name="Lapidus A."/>
            <person name="Glavina del Rio T."/>
            <person name="Dalin E."/>
            <person name="Tice H."/>
            <person name="Bruce D."/>
            <person name="Goodwin L."/>
            <person name="Pitluck S."/>
            <person name="Schmutz J."/>
            <person name="Larimer F."/>
            <person name="Land M."/>
            <person name="Hauser L."/>
            <person name="Kyrpides N."/>
            <person name="Mikhailova N."/>
            <person name="Zhao F."/>
            <person name="Li T."/>
            <person name="Liu Z."/>
            <person name="Overmann J."/>
            <person name="Bryant D.A."/>
            <person name="Richardson P."/>
        </authorList>
    </citation>
    <scope>NUCLEOTIDE SEQUENCE [LARGE SCALE GENOMIC DNA]</scope>
    <source>
        <strain evidence="1">NCIB 8327</strain>
    </source>
</reference>
<proteinExistence type="predicted"/>
<sequence>MIPENNYYPLFEVNQVLSASHLNTLHDRLDEQNRLTRATLHGIGIVCGLEISVSKSGGNATIAISKGYGVTSEGYAVIIGDEGFQADRCRKLTIEDDYTPLLVDEDEEAELLELLDSDHELYDDDDSSTIDATSLSGMAVLLYVERLETSLKTCTPSSCEDQGTTVTERVRKLLVPTSFLDSLHEQTSKEIETEGDFFPDRATRLNLPDIDMPRFDVPATELTDTESILQAYKTILVDQSLFKRIAEALEQARDAFSPLLTDSGSAFTKRLERLERIAEEFMKPSPATKAVSFQYYYGFLNDLIDAYNEFRWKALELTELCTPPSQLFPRHLELGELDVASGSKPSEKAGALAYRHTFRPSPALGELKVTSREVQSLFDRLQAMIDRFDLPEPEQTKGPEKQIQITPGRTAEVPLSQRPIPCYYSVNSTLLDVWDFAKTDAGRASLNRGYGVSGDDPLALSFDKSGFFRIEGHLGHEWSKTLDALKKKIADYRLPFDVLVVKTETPPDDATEEERLGYLQEFVKNIQESCTAQAFSPAVPSSWFATAHRALFLQATLSTRC</sequence>
<dbReference type="KEGG" id="cpc:Cpar_0891"/>
<accession>B3QN01</accession>
<dbReference type="eggNOG" id="COG3291">
    <property type="taxonomic scope" value="Bacteria"/>
</dbReference>
<keyword evidence="2" id="KW-1185">Reference proteome</keyword>
<evidence type="ECO:0000313" key="1">
    <source>
        <dbReference type="EMBL" id="ACF11304.1"/>
    </source>
</evidence>
<gene>
    <name evidence="1" type="ordered locus">Cpar_0891</name>
</gene>
<dbReference type="AlphaFoldDB" id="B3QN01"/>
<organism evidence="1 2">
    <name type="scientific">Chlorobaculum parvum (strain DSM 263 / NCIMB 8327)</name>
    <name type="common">Chlorobium vibrioforme subsp. thiosulfatophilum</name>
    <dbReference type="NCBI Taxonomy" id="517417"/>
    <lineage>
        <taxon>Bacteria</taxon>
        <taxon>Pseudomonadati</taxon>
        <taxon>Chlorobiota</taxon>
        <taxon>Chlorobiia</taxon>
        <taxon>Chlorobiales</taxon>
        <taxon>Chlorobiaceae</taxon>
        <taxon>Chlorobaculum</taxon>
    </lineage>
</organism>
<name>B3QN01_CHLP8</name>
<dbReference type="Proteomes" id="UP000008811">
    <property type="component" value="Chromosome"/>
</dbReference>
<dbReference type="HOGENOM" id="CLU_485477_0_0_10"/>
<dbReference type="OrthoDB" id="596204at2"/>